<keyword evidence="4" id="KW-0964">Secreted</keyword>
<feature type="signal peptide" evidence="8">
    <location>
        <begin position="1"/>
        <end position="20"/>
    </location>
</feature>
<keyword evidence="6" id="KW-1015">Disulfide bond</keyword>
<feature type="chain" id="PRO_5025454833" description="Interleukin" evidence="8">
    <location>
        <begin position="21"/>
        <end position="152"/>
    </location>
</feature>
<dbReference type="Gene3D" id="1.20.1250.70">
    <property type="entry name" value="Interleukin-15/Interleukin-21"/>
    <property type="match status" value="1"/>
</dbReference>
<dbReference type="GO" id="GO:0042102">
    <property type="term" value="P:positive regulation of T cell proliferation"/>
    <property type="evidence" value="ECO:0007669"/>
    <property type="project" value="TreeGrafter"/>
</dbReference>
<evidence type="ECO:0000256" key="3">
    <source>
        <dbReference type="ARBA" id="ARBA00022514"/>
    </source>
</evidence>
<dbReference type="GO" id="GO:0001819">
    <property type="term" value="P:positive regulation of cytokine production"/>
    <property type="evidence" value="ECO:0007669"/>
    <property type="project" value="TreeGrafter"/>
</dbReference>
<dbReference type="GO" id="GO:0005126">
    <property type="term" value="F:cytokine receptor binding"/>
    <property type="evidence" value="ECO:0007669"/>
    <property type="project" value="InterPro"/>
</dbReference>
<keyword evidence="3 7" id="KW-0202">Cytokine</keyword>
<dbReference type="Ensembl" id="ENSSANT00000091015.1">
    <property type="protein sequence ID" value="ENSSANP00000085635.1"/>
    <property type="gene ID" value="ENSSANG00000042490.1"/>
</dbReference>
<dbReference type="AlphaFoldDB" id="A0A671RQC7"/>
<evidence type="ECO:0000256" key="8">
    <source>
        <dbReference type="SAM" id="SignalP"/>
    </source>
</evidence>
<sequence length="152" mass="17141">MFALHWICALTLALVSCLSAQPVKRDTELLDHISYLNTTILNATCPDDIRLYSPVDIRPDCMSSAWNCTINELFVLKYECSITKEDSTLEEAIVNVIIGLRKNGGIEIPPSSSPDCRCEKYKQTDVKQFLDNMKAQVERLNSIVTTDRPVIM</sequence>
<accession>A0A671RQC7</accession>
<proteinExistence type="inferred from homology"/>
<dbReference type="GO" id="GO:0005125">
    <property type="term" value="F:cytokine activity"/>
    <property type="evidence" value="ECO:0007669"/>
    <property type="project" value="UniProtKB-KW"/>
</dbReference>
<name>A0A671RQC7_9TELE</name>
<dbReference type="GO" id="GO:0005615">
    <property type="term" value="C:extracellular space"/>
    <property type="evidence" value="ECO:0007669"/>
    <property type="project" value="UniProtKB-KW"/>
</dbReference>
<dbReference type="GO" id="GO:0006955">
    <property type="term" value="P:immune response"/>
    <property type="evidence" value="ECO:0007669"/>
    <property type="project" value="InterPro"/>
</dbReference>
<reference evidence="9" key="1">
    <citation type="submission" date="2025-08" db="UniProtKB">
        <authorList>
            <consortium name="Ensembl"/>
        </authorList>
    </citation>
    <scope>IDENTIFICATION</scope>
</reference>
<dbReference type="PANTHER" id="PTHR14356:SF3">
    <property type="entry name" value="INTERLEUKIN-15"/>
    <property type="match status" value="1"/>
</dbReference>
<dbReference type="GO" id="GO:0050778">
    <property type="term" value="P:positive regulation of immune response"/>
    <property type="evidence" value="ECO:0007669"/>
    <property type="project" value="TreeGrafter"/>
</dbReference>
<comment type="subcellular location">
    <subcellularLocation>
        <location evidence="1">Secreted</location>
    </subcellularLocation>
</comment>
<evidence type="ECO:0000256" key="7">
    <source>
        <dbReference type="RuleBase" id="RU003453"/>
    </source>
</evidence>
<keyword evidence="5 8" id="KW-0732">Signal</keyword>
<evidence type="ECO:0000256" key="1">
    <source>
        <dbReference type="ARBA" id="ARBA00004613"/>
    </source>
</evidence>
<reference evidence="9" key="2">
    <citation type="submission" date="2025-09" db="UniProtKB">
        <authorList>
            <consortium name="Ensembl"/>
        </authorList>
    </citation>
    <scope>IDENTIFICATION</scope>
</reference>
<protein>
    <recommendedName>
        <fullName evidence="7">Interleukin</fullName>
    </recommendedName>
</protein>
<dbReference type="InterPro" id="IPR003443">
    <property type="entry name" value="IL-15/IL-21_fam"/>
</dbReference>
<dbReference type="InterPro" id="IPR009079">
    <property type="entry name" value="4_helix_cytokine-like_core"/>
</dbReference>
<evidence type="ECO:0000256" key="5">
    <source>
        <dbReference type="ARBA" id="ARBA00022729"/>
    </source>
</evidence>
<evidence type="ECO:0000313" key="9">
    <source>
        <dbReference type="Ensembl" id="ENSSANP00000085635.1"/>
    </source>
</evidence>
<dbReference type="Pfam" id="PF02372">
    <property type="entry name" value="IL15"/>
    <property type="match status" value="1"/>
</dbReference>
<organism evidence="9 10">
    <name type="scientific">Sinocyclocheilus anshuiensis</name>
    <dbReference type="NCBI Taxonomy" id="1608454"/>
    <lineage>
        <taxon>Eukaryota</taxon>
        <taxon>Metazoa</taxon>
        <taxon>Chordata</taxon>
        <taxon>Craniata</taxon>
        <taxon>Vertebrata</taxon>
        <taxon>Euteleostomi</taxon>
        <taxon>Actinopterygii</taxon>
        <taxon>Neopterygii</taxon>
        <taxon>Teleostei</taxon>
        <taxon>Ostariophysi</taxon>
        <taxon>Cypriniformes</taxon>
        <taxon>Cyprinidae</taxon>
        <taxon>Cyprininae</taxon>
        <taxon>Sinocyclocheilus</taxon>
    </lineage>
</organism>
<evidence type="ECO:0000256" key="6">
    <source>
        <dbReference type="ARBA" id="ARBA00023157"/>
    </source>
</evidence>
<evidence type="ECO:0000256" key="4">
    <source>
        <dbReference type="ARBA" id="ARBA00022525"/>
    </source>
</evidence>
<evidence type="ECO:0000313" key="10">
    <source>
        <dbReference type="Proteomes" id="UP000472260"/>
    </source>
</evidence>
<comment type="similarity">
    <text evidence="2 7">Belongs to the IL-15/IL-21 family.</text>
</comment>
<keyword evidence="10" id="KW-1185">Reference proteome</keyword>
<dbReference type="SUPFAM" id="SSF47266">
    <property type="entry name" value="4-helical cytokines"/>
    <property type="match status" value="1"/>
</dbReference>
<evidence type="ECO:0000256" key="2">
    <source>
        <dbReference type="ARBA" id="ARBA00006050"/>
    </source>
</evidence>
<dbReference type="PANTHER" id="PTHR14356">
    <property type="entry name" value="INTERLEUKIN-15-RELATED"/>
    <property type="match status" value="1"/>
</dbReference>
<dbReference type="GO" id="GO:0042119">
    <property type="term" value="P:neutrophil activation"/>
    <property type="evidence" value="ECO:0007669"/>
    <property type="project" value="TreeGrafter"/>
</dbReference>
<dbReference type="Proteomes" id="UP000472260">
    <property type="component" value="Unassembled WGS sequence"/>
</dbReference>